<organism evidence="4">
    <name type="scientific">hydrothermal vent metagenome</name>
    <dbReference type="NCBI Taxonomy" id="652676"/>
    <lineage>
        <taxon>unclassified sequences</taxon>
        <taxon>metagenomes</taxon>
        <taxon>ecological metagenomes</taxon>
    </lineage>
</organism>
<dbReference type="InterPro" id="IPR015421">
    <property type="entry name" value="PyrdxlP-dep_Trfase_major"/>
</dbReference>
<proteinExistence type="predicted"/>
<protein>
    <submittedName>
        <fullName evidence="4">Cysteine desulfurase</fullName>
        <ecNumber evidence="4">2.8.1.7</ecNumber>
    </submittedName>
</protein>
<dbReference type="InterPro" id="IPR015424">
    <property type="entry name" value="PyrdxlP-dep_Trfase"/>
</dbReference>
<dbReference type="InterPro" id="IPR020578">
    <property type="entry name" value="Aminotrans_V_PyrdxlP_BS"/>
</dbReference>
<dbReference type="InterPro" id="IPR015422">
    <property type="entry name" value="PyrdxlP-dep_Trfase_small"/>
</dbReference>
<gene>
    <name evidence="4" type="ORF">MNBD_NITROSPINAE04-739</name>
</gene>
<dbReference type="Gene3D" id="3.90.1150.10">
    <property type="entry name" value="Aspartate Aminotransferase, domain 1"/>
    <property type="match status" value="1"/>
</dbReference>
<keyword evidence="2" id="KW-0663">Pyridoxal phosphate</keyword>
<dbReference type="PROSITE" id="PS00595">
    <property type="entry name" value="AA_TRANSFER_CLASS_5"/>
    <property type="match status" value="1"/>
</dbReference>
<evidence type="ECO:0000313" key="4">
    <source>
        <dbReference type="EMBL" id="VAX24511.1"/>
    </source>
</evidence>
<dbReference type="EMBL" id="UOGA01000273">
    <property type="protein sequence ID" value="VAX24511.1"/>
    <property type="molecule type" value="Genomic_DNA"/>
</dbReference>
<reference evidence="4" key="1">
    <citation type="submission" date="2018-06" db="EMBL/GenBank/DDBJ databases">
        <authorList>
            <person name="Zhirakovskaya E."/>
        </authorList>
    </citation>
    <scope>NUCLEOTIDE SEQUENCE</scope>
</reference>
<evidence type="ECO:0000256" key="1">
    <source>
        <dbReference type="ARBA" id="ARBA00001933"/>
    </source>
</evidence>
<dbReference type="AlphaFoldDB" id="A0A3B1CCX3"/>
<dbReference type="PANTHER" id="PTHR43586:SF4">
    <property type="entry name" value="ISOPENICILLIN N EPIMERASE"/>
    <property type="match status" value="1"/>
</dbReference>
<dbReference type="Pfam" id="PF00266">
    <property type="entry name" value="Aminotran_5"/>
    <property type="match status" value="1"/>
</dbReference>
<dbReference type="EC" id="2.8.1.7" evidence="4"/>
<dbReference type="GO" id="GO:0031071">
    <property type="term" value="F:cysteine desulfurase activity"/>
    <property type="evidence" value="ECO:0007669"/>
    <property type="project" value="UniProtKB-EC"/>
</dbReference>
<comment type="cofactor">
    <cofactor evidence="1">
        <name>pyridoxal 5'-phosphate</name>
        <dbReference type="ChEBI" id="CHEBI:597326"/>
    </cofactor>
</comment>
<dbReference type="PANTHER" id="PTHR43586">
    <property type="entry name" value="CYSTEINE DESULFURASE"/>
    <property type="match status" value="1"/>
</dbReference>
<accession>A0A3B1CCX3</accession>
<evidence type="ECO:0000256" key="2">
    <source>
        <dbReference type="ARBA" id="ARBA00022898"/>
    </source>
</evidence>
<sequence>MKPPIYLDNASSSFPKPKSVAKAVADAINLVGANPGRSSHVLGLKASRIVFETREAVALLLGLNSPERIIFTKNATEGINLALKGLLGPGDEVAISCLEHNAVMRPLTVLQDRGVKIVRAPCDANGLPDPGSVPDVKMLVTVGASNVTAALADIKRLGKACKEKNVLLMVDASQMAGCVPFDVSNIDILACSGHKGLLGPQGTGFVWFAPHVRPETMIEGGSGSDSGSAFMPAYWPDRHEAGTLNTPGLAGLKAALKYLSRRTIEAVRQSEVALCRIILKRLRDDPRIVVYPPRGAGGRRAGLVSFNAKGIDPAELGDRLDRLGIAARVGLHCSPEAHRFLGTFPDGTVRVSPGAMTRQTDIKKFFKALDKALRQ</sequence>
<name>A0A3B1CCX3_9ZZZZ</name>
<feature type="domain" description="Aminotransferase class V" evidence="3">
    <location>
        <begin position="5"/>
        <end position="365"/>
    </location>
</feature>
<evidence type="ECO:0000259" key="3">
    <source>
        <dbReference type="Pfam" id="PF00266"/>
    </source>
</evidence>
<dbReference type="InterPro" id="IPR000192">
    <property type="entry name" value="Aminotrans_V_dom"/>
</dbReference>
<dbReference type="Gene3D" id="3.40.640.10">
    <property type="entry name" value="Type I PLP-dependent aspartate aminotransferase-like (Major domain)"/>
    <property type="match status" value="1"/>
</dbReference>
<keyword evidence="4" id="KW-0808">Transferase</keyword>
<dbReference type="SUPFAM" id="SSF53383">
    <property type="entry name" value="PLP-dependent transferases"/>
    <property type="match status" value="1"/>
</dbReference>